<keyword evidence="1" id="KW-0812">Transmembrane</keyword>
<evidence type="ECO:0000256" key="1">
    <source>
        <dbReference type="SAM" id="Phobius"/>
    </source>
</evidence>
<keyword evidence="1" id="KW-1133">Transmembrane helix</keyword>
<reference evidence="3" key="1">
    <citation type="submission" date="2016-11" db="UniProtKB">
        <authorList>
            <consortium name="WormBaseParasite"/>
        </authorList>
    </citation>
    <scope>IDENTIFICATION</scope>
</reference>
<organism evidence="2 3">
    <name type="scientific">Heterorhabditis bacteriophora</name>
    <name type="common">Entomopathogenic nematode worm</name>
    <dbReference type="NCBI Taxonomy" id="37862"/>
    <lineage>
        <taxon>Eukaryota</taxon>
        <taxon>Metazoa</taxon>
        <taxon>Ecdysozoa</taxon>
        <taxon>Nematoda</taxon>
        <taxon>Chromadorea</taxon>
        <taxon>Rhabditida</taxon>
        <taxon>Rhabditina</taxon>
        <taxon>Rhabditomorpha</taxon>
        <taxon>Strongyloidea</taxon>
        <taxon>Heterorhabditidae</taxon>
        <taxon>Heterorhabditis</taxon>
    </lineage>
</organism>
<dbReference type="AlphaFoldDB" id="A0A1I7WEI4"/>
<sequence>MVIFLRRSWLNQTLNFNIKFEFSVSRVNLVSSAEHFGRLDMRYDNNPELGATFSLFFVIVLSVNSLIFSWKLT</sequence>
<keyword evidence="1" id="KW-0472">Membrane</keyword>
<dbReference type="WBParaSite" id="Hba_03330">
    <property type="protein sequence ID" value="Hba_03330"/>
    <property type="gene ID" value="Hba_03330"/>
</dbReference>
<dbReference type="Proteomes" id="UP000095283">
    <property type="component" value="Unplaced"/>
</dbReference>
<name>A0A1I7WEI4_HETBA</name>
<feature type="transmembrane region" description="Helical" evidence="1">
    <location>
        <begin position="49"/>
        <end position="70"/>
    </location>
</feature>
<evidence type="ECO:0000313" key="3">
    <source>
        <dbReference type="WBParaSite" id="Hba_03330"/>
    </source>
</evidence>
<keyword evidence="2" id="KW-1185">Reference proteome</keyword>
<proteinExistence type="predicted"/>
<evidence type="ECO:0000313" key="2">
    <source>
        <dbReference type="Proteomes" id="UP000095283"/>
    </source>
</evidence>
<protein>
    <submittedName>
        <fullName evidence="3">Uncharacterized protein</fullName>
    </submittedName>
</protein>
<accession>A0A1I7WEI4</accession>